<dbReference type="InterPro" id="IPR011006">
    <property type="entry name" value="CheY-like_superfamily"/>
</dbReference>
<feature type="domain" description="Response regulatory" evidence="8">
    <location>
        <begin position="2"/>
        <end position="116"/>
    </location>
</feature>
<evidence type="ECO:0000256" key="4">
    <source>
        <dbReference type="ARBA" id="ARBA00023125"/>
    </source>
</evidence>
<keyword evidence="1 6" id="KW-0597">Phosphoprotein</keyword>
<dbReference type="SUPFAM" id="SSF52172">
    <property type="entry name" value="CheY-like"/>
    <property type="match status" value="1"/>
</dbReference>
<dbReference type="CDD" id="cd00383">
    <property type="entry name" value="trans_reg_C"/>
    <property type="match status" value="1"/>
</dbReference>
<feature type="modified residue" description="4-aspartylphosphate" evidence="6">
    <location>
        <position position="51"/>
    </location>
</feature>
<reference evidence="11" key="1">
    <citation type="submission" date="2015-11" db="EMBL/GenBank/DDBJ databases">
        <authorList>
            <person name="Blom J."/>
        </authorList>
    </citation>
    <scope>NUCLEOTIDE SEQUENCE [LARGE SCALE GENOMIC DNA]</scope>
</reference>
<organism evidence="10 11">
    <name type="scientific">Duffyella gerundensis</name>
    <dbReference type="NCBI Taxonomy" id="1619313"/>
    <lineage>
        <taxon>Bacteria</taxon>
        <taxon>Pseudomonadati</taxon>
        <taxon>Pseudomonadota</taxon>
        <taxon>Gammaproteobacteria</taxon>
        <taxon>Enterobacterales</taxon>
        <taxon>Erwiniaceae</taxon>
        <taxon>Duffyella</taxon>
    </lineage>
</organism>
<dbReference type="OrthoDB" id="9802426at2"/>
<keyword evidence="11" id="KW-1185">Reference proteome</keyword>
<keyword evidence="2" id="KW-0902">Two-component regulatory system</keyword>
<dbReference type="SMART" id="SM00862">
    <property type="entry name" value="Trans_reg_C"/>
    <property type="match status" value="1"/>
</dbReference>
<dbReference type="PROSITE" id="PS51755">
    <property type="entry name" value="OMPR_PHOB"/>
    <property type="match status" value="1"/>
</dbReference>
<evidence type="ECO:0000259" key="8">
    <source>
        <dbReference type="PROSITE" id="PS50110"/>
    </source>
</evidence>
<dbReference type="EMBL" id="LN907827">
    <property type="protein sequence ID" value="CUU24414.1"/>
    <property type="molecule type" value="Genomic_DNA"/>
</dbReference>
<keyword evidence="5" id="KW-0804">Transcription</keyword>
<dbReference type="Pfam" id="PF00486">
    <property type="entry name" value="Trans_reg_C"/>
    <property type="match status" value="1"/>
</dbReference>
<dbReference type="InterPro" id="IPR036388">
    <property type="entry name" value="WH-like_DNA-bd_sf"/>
</dbReference>
<gene>
    <name evidence="10" type="primary">basR</name>
    <name evidence="10" type="ORF">EM595_2180</name>
</gene>
<evidence type="ECO:0000256" key="1">
    <source>
        <dbReference type="ARBA" id="ARBA00022553"/>
    </source>
</evidence>
<dbReference type="GO" id="GO:0005829">
    <property type="term" value="C:cytosol"/>
    <property type="evidence" value="ECO:0007669"/>
    <property type="project" value="TreeGrafter"/>
</dbReference>
<dbReference type="PATRIC" id="fig|1619313.3.peg.2262"/>
<dbReference type="GO" id="GO:0006355">
    <property type="term" value="P:regulation of DNA-templated transcription"/>
    <property type="evidence" value="ECO:0007669"/>
    <property type="project" value="InterPro"/>
</dbReference>
<dbReference type="AlphaFoldDB" id="A0A0U5L1T6"/>
<proteinExistence type="predicted"/>
<dbReference type="PROSITE" id="PS50110">
    <property type="entry name" value="RESPONSE_REGULATORY"/>
    <property type="match status" value="1"/>
</dbReference>
<dbReference type="GO" id="GO:0032993">
    <property type="term" value="C:protein-DNA complex"/>
    <property type="evidence" value="ECO:0007669"/>
    <property type="project" value="TreeGrafter"/>
</dbReference>
<evidence type="ECO:0000259" key="9">
    <source>
        <dbReference type="PROSITE" id="PS51755"/>
    </source>
</evidence>
<dbReference type="GO" id="GO:0000976">
    <property type="term" value="F:transcription cis-regulatory region binding"/>
    <property type="evidence" value="ECO:0007669"/>
    <property type="project" value="TreeGrafter"/>
</dbReference>
<evidence type="ECO:0000256" key="6">
    <source>
        <dbReference type="PROSITE-ProRule" id="PRU00169"/>
    </source>
</evidence>
<evidence type="ECO:0000256" key="3">
    <source>
        <dbReference type="ARBA" id="ARBA00023015"/>
    </source>
</evidence>
<dbReference type="InterPro" id="IPR039420">
    <property type="entry name" value="WalR-like"/>
</dbReference>
<protein>
    <submittedName>
        <fullName evidence="10">Transcriptional regulatory protein BasR</fullName>
    </submittedName>
</protein>
<dbReference type="SMART" id="SM00448">
    <property type="entry name" value="REC"/>
    <property type="match status" value="1"/>
</dbReference>
<evidence type="ECO:0000256" key="2">
    <source>
        <dbReference type="ARBA" id="ARBA00023012"/>
    </source>
</evidence>
<dbReference type="InterPro" id="IPR001867">
    <property type="entry name" value="OmpR/PhoB-type_DNA-bd"/>
</dbReference>
<dbReference type="KEGG" id="ege:EM595_2180"/>
<dbReference type="PANTHER" id="PTHR48111">
    <property type="entry name" value="REGULATOR OF RPOS"/>
    <property type="match status" value="1"/>
</dbReference>
<dbReference type="STRING" id="1619313.EM595_2180"/>
<dbReference type="RefSeq" id="WP_067431549.1">
    <property type="nucleotide sequence ID" value="NZ_LN907827.1"/>
</dbReference>
<keyword evidence="3" id="KW-0805">Transcription regulation</keyword>
<feature type="domain" description="OmpR/PhoB-type" evidence="9">
    <location>
        <begin position="124"/>
        <end position="218"/>
    </location>
</feature>
<dbReference type="GO" id="GO:0000156">
    <property type="term" value="F:phosphorelay response regulator activity"/>
    <property type="evidence" value="ECO:0007669"/>
    <property type="project" value="TreeGrafter"/>
</dbReference>
<dbReference type="NCBIfam" id="NF007928">
    <property type="entry name" value="PRK10643.1"/>
    <property type="match status" value="1"/>
</dbReference>
<dbReference type="Gene3D" id="3.40.50.2300">
    <property type="match status" value="1"/>
</dbReference>
<dbReference type="Proteomes" id="UP000059419">
    <property type="component" value="Chromosome 1"/>
</dbReference>
<evidence type="ECO:0000256" key="7">
    <source>
        <dbReference type="PROSITE-ProRule" id="PRU01091"/>
    </source>
</evidence>
<dbReference type="InterPro" id="IPR001789">
    <property type="entry name" value="Sig_transdc_resp-reg_receiver"/>
</dbReference>
<dbReference type="PANTHER" id="PTHR48111:SF75">
    <property type="entry name" value="TRANSCRIPTIONAL REGULATORY PROTEIN BASR"/>
    <property type="match status" value="1"/>
</dbReference>
<dbReference type="Gene3D" id="6.10.250.690">
    <property type="match status" value="1"/>
</dbReference>
<dbReference type="CDD" id="cd17624">
    <property type="entry name" value="REC_OmpR_PmrA-like"/>
    <property type="match status" value="1"/>
</dbReference>
<name>A0A0U5L1T6_9GAMM</name>
<dbReference type="Pfam" id="PF00072">
    <property type="entry name" value="Response_reg"/>
    <property type="match status" value="1"/>
</dbReference>
<evidence type="ECO:0000313" key="10">
    <source>
        <dbReference type="EMBL" id="CUU24414.1"/>
    </source>
</evidence>
<keyword evidence="4 7" id="KW-0238">DNA-binding</keyword>
<feature type="DNA-binding region" description="OmpR/PhoB-type" evidence="7">
    <location>
        <begin position="124"/>
        <end position="218"/>
    </location>
</feature>
<sequence length="227" mass="25316">MKILIVEDDALLLQGLVMALEGEGYVCDGVSTSQAAEAHLAAGLYSMLVLDLGLPDEDGLRLLLRLRRQKKMQPVLILTARDTVEDRIAGLDAGADDYLIKPFALDELLARVRALIRRHVNQGDSQLRVGPLALDMAHRQIELAGKRLELTPKEYAILSRLMLKAGQPVHREILYNDIYNWETEPSTNTLEVHIHNLRDKIGKAAIRTVRGFGYALIKPEDEGSPHD</sequence>
<evidence type="ECO:0000256" key="5">
    <source>
        <dbReference type="ARBA" id="ARBA00023163"/>
    </source>
</evidence>
<dbReference type="FunFam" id="1.10.10.10:FF:000005">
    <property type="entry name" value="Two-component system response regulator"/>
    <property type="match status" value="1"/>
</dbReference>
<evidence type="ECO:0000313" key="11">
    <source>
        <dbReference type="Proteomes" id="UP000059419"/>
    </source>
</evidence>
<dbReference type="Gene3D" id="1.10.10.10">
    <property type="entry name" value="Winged helix-like DNA-binding domain superfamily/Winged helix DNA-binding domain"/>
    <property type="match status" value="1"/>
</dbReference>
<accession>A0A0U5L1T6</accession>